<proteinExistence type="predicted"/>
<accession>A0A917DIF0</accession>
<reference evidence="2" key="1">
    <citation type="journal article" date="2014" name="Int. J. Syst. Evol. Microbiol.">
        <title>Complete genome sequence of Corynebacterium casei LMG S-19264T (=DSM 44701T), isolated from a smear-ripened cheese.</title>
        <authorList>
            <consortium name="US DOE Joint Genome Institute (JGI-PGF)"/>
            <person name="Walter F."/>
            <person name="Albersmeier A."/>
            <person name="Kalinowski J."/>
            <person name="Ruckert C."/>
        </authorList>
    </citation>
    <scope>NUCLEOTIDE SEQUENCE</scope>
    <source>
        <strain evidence="2">CGMCC 1.15493</strain>
    </source>
</reference>
<dbReference type="EMBL" id="BMJJ01000017">
    <property type="protein sequence ID" value="GGD41091.1"/>
    <property type="molecule type" value="Genomic_DNA"/>
</dbReference>
<evidence type="ECO:0000313" key="3">
    <source>
        <dbReference type="Proteomes" id="UP000613160"/>
    </source>
</evidence>
<keyword evidence="3" id="KW-1185">Reference proteome</keyword>
<gene>
    <name evidence="2" type="ORF">GCM10011335_49820</name>
</gene>
<reference evidence="2" key="2">
    <citation type="submission" date="2020-09" db="EMBL/GenBank/DDBJ databases">
        <authorList>
            <person name="Sun Q."/>
            <person name="Zhou Y."/>
        </authorList>
    </citation>
    <scope>NUCLEOTIDE SEQUENCE</scope>
    <source>
        <strain evidence="2">CGMCC 1.15493</strain>
    </source>
</reference>
<dbReference type="Proteomes" id="UP000613160">
    <property type="component" value="Unassembled WGS sequence"/>
</dbReference>
<feature type="region of interest" description="Disordered" evidence="1">
    <location>
        <begin position="13"/>
        <end position="90"/>
    </location>
</feature>
<name>A0A917DIF0_9HYPH</name>
<feature type="compositionally biased region" description="Basic residues" evidence="1">
    <location>
        <begin position="14"/>
        <end position="32"/>
    </location>
</feature>
<sequence length="90" mass="9854">MRRAIVEALQASRLPRKRPRRKVERRGARWHRVALSPRLRPHPTALTGRASSSDPGAGAGPRAPLTAPQPAKPRLRSSASVVGMRPRKAV</sequence>
<dbReference type="AlphaFoldDB" id="A0A917DIF0"/>
<evidence type="ECO:0000256" key="1">
    <source>
        <dbReference type="SAM" id="MobiDB-lite"/>
    </source>
</evidence>
<protein>
    <submittedName>
        <fullName evidence="2">Uncharacterized protein</fullName>
    </submittedName>
</protein>
<evidence type="ECO:0000313" key="2">
    <source>
        <dbReference type="EMBL" id="GGD41091.1"/>
    </source>
</evidence>
<comment type="caution">
    <text evidence="2">The sequence shown here is derived from an EMBL/GenBank/DDBJ whole genome shotgun (WGS) entry which is preliminary data.</text>
</comment>
<organism evidence="2 3">
    <name type="scientific">Aureimonas glaciei</name>
    <dbReference type="NCBI Taxonomy" id="1776957"/>
    <lineage>
        <taxon>Bacteria</taxon>
        <taxon>Pseudomonadati</taxon>
        <taxon>Pseudomonadota</taxon>
        <taxon>Alphaproteobacteria</taxon>
        <taxon>Hyphomicrobiales</taxon>
        <taxon>Aurantimonadaceae</taxon>
        <taxon>Aureimonas</taxon>
    </lineage>
</organism>